<accession>A0A0G0DEE2</accession>
<organism evidence="1 2">
    <name type="scientific">candidate division WS6 bacterium GW2011_GWC1_36_11</name>
    <dbReference type="NCBI Taxonomy" id="1619090"/>
    <lineage>
        <taxon>Bacteria</taxon>
        <taxon>Candidatus Dojkabacteria</taxon>
    </lineage>
</organism>
<evidence type="ECO:0000313" key="1">
    <source>
        <dbReference type="EMBL" id="KKP92644.1"/>
    </source>
</evidence>
<gene>
    <name evidence="1" type="ORF">UR96_C0008G0010</name>
</gene>
<name>A0A0G0DEE2_9BACT</name>
<comment type="caution">
    <text evidence="1">The sequence shown here is derived from an EMBL/GenBank/DDBJ whole genome shotgun (WGS) entry which is preliminary data.</text>
</comment>
<protein>
    <submittedName>
        <fullName evidence="1">Uncharacterized protein</fullName>
    </submittedName>
</protein>
<sequence length="233" mass="25289">MELLIVMSIFSILGAMTFSAFGNLQNTVKMNEYTLTLEQDVRSVQRSAMLLERSSGEKWLYGLGIDFGDLESHDDGVYAVFKWCSPFVDYGDILTKSSLPAYTPSKSLGAPTGIGSESNGYLTVTSIGSSCGTNATSSLSIVPGYDKSTTTPVSDITITEIDGKKPRFVVFESVSGRTFFYDTNGELLNYTIEGKLETDPMPFVITINPESDVNTKIITIGNLSGKINTESVQ</sequence>
<reference evidence="1 2" key="1">
    <citation type="journal article" date="2015" name="Nature">
        <title>rRNA introns, odd ribosomes, and small enigmatic genomes across a large radiation of phyla.</title>
        <authorList>
            <person name="Brown C.T."/>
            <person name="Hug L.A."/>
            <person name="Thomas B.C."/>
            <person name="Sharon I."/>
            <person name="Castelle C.J."/>
            <person name="Singh A."/>
            <person name="Wilkins M.J."/>
            <person name="Williams K.H."/>
            <person name="Banfield J.F."/>
        </authorList>
    </citation>
    <scope>NUCLEOTIDE SEQUENCE [LARGE SCALE GENOMIC DNA]</scope>
</reference>
<dbReference type="Proteomes" id="UP000034140">
    <property type="component" value="Unassembled WGS sequence"/>
</dbReference>
<evidence type="ECO:0000313" key="2">
    <source>
        <dbReference type="Proteomes" id="UP000034140"/>
    </source>
</evidence>
<proteinExistence type="predicted"/>
<dbReference type="EMBL" id="LBRE01000008">
    <property type="protein sequence ID" value="KKP92644.1"/>
    <property type="molecule type" value="Genomic_DNA"/>
</dbReference>
<dbReference type="AlphaFoldDB" id="A0A0G0DEE2"/>